<dbReference type="InterPro" id="IPR011528">
    <property type="entry name" value="NERD"/>
</dbReference>
<evidence type="ECO:0000313" key="2">
    <source>
        <dbReference type="EMBL" id="MBB6106443.1"/>
    </source>
</evidence>
<keyword evidence="3" id="KW-1185">Reference proteome</keyword>
<gene>
    <name evidence="2" type="ORF">F4827_006318</name>
</gene>
<protein>
    <recommendedName>
        <fullName evidence="1">NERD domain-containing protein</fullName>
    </recommendedName>
</protein>
<accession>A0A7W9U3M8</accession>
<reference evidence="2 3" key="1">
    <citation type="submission" date="2020-08" db="EMBL/GenBank/DDBJ databases">
        <title>Above-ground endophytic microbial communities from plants in different locations in the United States.</title>
        <authorList>
            <person name="Frank C."/>
        </authorList>
    </citation>
    <scope>NUCLEOTIDE SEQUENCE [LARGE SCALE GENOMIC DNA]</scope>
    <source>
        <strain evidence="2 3">WP4_2_2</strain>
    </source>
</reference>
<evidence type="ECO:0000313" key="3">
    <source>
        <dbReference type="Proteomes" id="UP000571554"/>
    </source>
</evidence>
<name>A0A7W9U3M8_9BURK</name>
<dbReference type="AlphaFoldDB" id="A0A7W9U3M8"/>
<sequence length="185" mass="20089">MSGLLLLLALGYLGYRLSKLAPRTRRRAWGRFRDPAATATATTTAKPVTRAQASGDAGEAAVHAELHRVLSWLCGENFHLHKGAVLIHHAPGTAFSTAEIDHVVVAPFGIFVIETKNWSGTIAPGAHRDEIVRTGQDGVAEVRRSPLAQNRTKVTFLNEKLPRVWPIEGLAVCNCSLARILVTRS</sequence>
<dbReference type="RefSeq" id="WP_184123863.1">
    <property type="nucleotide sequence ID" value="NZ_JACHBW010000027.1"/>
</dbReference>
<proteinExistence type="predicted"/>
<dbReference type="Pfam" id="PF08378">
    <property type="entry name" value="NERD"/>
    <property type="match status" value="1"/>
</dbReference>
<feature type="domain" description="NERD" evidence="1">
    <location>
        <begin position="54"/>
        <end position="180"/>
    </location>
</feature>
<dbReference type="PROSITE" id="PS50965">
    <property type="entry name" value="NERD"/>
    <property type="match status" value="1"/>
</dbReference>
<evidence type="ECO:0000259" key="1">
    <source>
        <dbReference type="PROSITE" id="PS50965"/>
    </source>
</evidence>
<dbReference type="EMBL" id="JACHBW010000027">
    <property type="protein sequence ID" value="MBB6106443.1"/>
    <property type="molecule type" value="Genomic_DNA"/>
</dbReference>
<organism evidence="2 3">
    <name type="scientific">Paraburkholderia bannensis</name>
    <dbReference type="NCBI Taxonomy" id="765414"/>
    <lineage>
        <taxon>Bacteria</taxon>
        <taxon>Pseudomonadati</taxon>
        <taxon>Pseudomonadota</taxon>
        <taxon>Betaproteobacteria</taxon>
        <taxon>Burkholderiales</taxon>
        <taxon>Burkholderiaceae</taxon>
        <taxon>Paraburkholderia</taxon>
    </lineage>
</organism>
<dbReference type="Proteomes" id="UP000571554">
    <property type="component" value="Unassembled WGS sequence"/>
</dbReference>
<comment type="caution">
    <text evidence="2">The sequence shown here is derived from an EMBL/GenBank/DDBJ whole genome shotgun (WGS) entry which is preliminary data.</text>
</comment>